<gene>
    <name evidence="2" type="ORF">L2740_09570</name>
</gene>
<accession>A0A9X1ZD36</accession>
<keyword evidence="3" id="KW-1185">Reference proteome</keyword>
<name>A0A9X1ZD36_9GAMM</name>
<organism evidence="2 3">
    <name type="scientific">Shewanella pneumatophori</name>
    <dbReference type="NCBI Taxonomy" id="314092"/>
    <lineage>
        <taxon>Bacteria</taxon>
        <taxon>Pseudomonadati</taxon>
        <taxon>Pseudomonadota</taxon>
        <taxon>Gammaproteobacteria</taxon>
        <taxon>Alteromonadales</taxon>
        <taxon>Shewanellaceae</taxon>
        <taxon>Shewanella</taxon>
    </lineage>
</organism>
<dbReference type="Pfam" id="PF11086">
    <property type="entry name" value="DUF2878"/>
    <property type="match status" value="1"/>
</dbReference>
<dbReference type="AlphaFoldDB" id="A0A9X1ZD36"/>
<evidence type="ECO:0000256" key="1">
    <source>
        <dbReference type="SAM" id="Phobius"/>
    </source>
</evidence>
<feature type="transmembrane region" description="Helical" evidence="1">
    <location>
        <begin position="113"/>
        <end position="131"/>
    </location>
</feature>
<feature type="transmembrane region" description="Helical" evidence="1">
    <location>
        <begin position="143"/>
        <end position="164"/>
    </location>
</feature>
<evidence type="ECO:0000313" key="2">
    <source>
        <dbReference type="EMBL" id="MCL1138792.1"/>
    </source>
</evidence>
<sequence length="169" mass="19458">MLMSSTAKLKPLHLNMINLVMFQGVWWLSILYQNSALWLTVPLLLLHFYLSANPLQDLKLMLKVAGFGFVFDCALTLTGVFQFQQFPIWLLLIWCHFAISLRYSLMFTQKLNWQLNALLGGVFGCLSYLAGARLEAMILPLELFYSALILFSVWLVMFPMFVNVSRPQP</sequence>
<keyword evidence="1" id="KW-0812">Transmembrane</keyword>
<feature type="transmembrane region" description="Helical" evidence="1">
    <location>
        <begin position="64"/>
        <end position="82"/>
    </location>
</feature>
<protein>
    <submittedName>
        <fullName evidence="2">DUF2878 domain-containing protein</fullName>
    </submittedName>
</protein>
<dbReference type="Proteomes" id="UP001139293">
    <property type="component" value="Unassembled WGS sequence"/>
</dbReference>
<keyword evidence="1" id="KW-0472">Membrane</keyword>
<reference evidence="2" key="1">
    <citation type="submission" date="2022-01" db="EMBL/GenBank/DDBJ databases">
        <title>Whole genome-based taxonomy of the Shewanellaceae.</title>
        <authorList>
            <person name="Martin-Rodriguez A.J."/>
        </authorList>
    </citation>
    <scope>NUCLEOTIDE SEQUENCE</scope>
    <source>
        <strain evidence="2">KCTC 23973</strain>
    </source>
</reference>
<dbReference type="InterPro" id="IPR021306">
    <property type="entry name" value="DUF2878"/>
</dbReference>
<evidence type="ECO:0000313" key="3">
    <source>
        <dbReference type="Proteomes" id="UP001139293"/>
    </source>
</evidence>
<keyword evidence="1" id="KW-1133">Transmembrane helix</keyword>
<proteinExistence type="predicted"/>
<dbReference type="EMBL" id="JAKILB010000005">
    <property type="protein sequence ID" value="MCL1138792.1"/>
    <property type="molecule type" value="Genomic_DNA"/>
</dbReference>
<dbReference type="RefSeq" id="WP_248949911.1">
    <property type="nucleotide sequence ID" value="NZ_JAKILB010000005.1"/>
</dbReference>
<feature type="transmembrane region" description="Helical" evidence="1">
    <location>
        <begin position="35"/>
        <end position="52"/>
    </location>
</feature>
<feature type="transmembrane region" description="Helical" evidence="1">
    <location>
        <begin position="88"/>
        <end position="106"/>
    </location>
</feature>
<comment type="caution">
    <text evidence="2">The sequence shown here is derived from an EMBL/GenBank/DDBJ whole genome shotgun (WGS) entry which is preliminary data.</text>
</comment>